<accession>A0A1G4S0F8</accession>
<dbReference type="RefSeq" id="WP_233426724.1">
    <property type="nucleotide sequence ID" value="NZ_FMTM01000004.1"/>
</dbReference>
<keyword evidence="1" id="KW-0812">Transmembrane</keyword>
<proteinExistence type="predicted"/>
<reference evidence="2 3" key="1">
    <citation type="submission" date="2016-10" db="EMBL/GenBank/DDBJ databases">
        <authorList>
            <person name="de Groot N.N."/>
        </authorList>
    </citation>
    <scope>NUCLEOTIDE SEQUENCE [LARGE SCALE GENOMIC DNA]</scope>
    <source>
        <strain evidence="2 3">CGMCC 1.3401</strain>
    </source>
</reference>
<feature type="transmembrane region" description="Helical" evidence="1">
    <location>
        <begin position="34"/>
        <end position="53"/>
    </location>
</feature>
<evidence type="ECO:0000313" key="2">
    <source>
        <dbReference type="EMBL" id="SCW62175.1"/>
    </source>
</evidence>
<dbReference type="InterPro" id="IPR018678">
    <property type="entry name" value="DUF2160_TM"/>
</dbReference>
<dbReference type="AlphaFoldDB" id="A0A1G4S0F8"/>
<sequence>MQEPFDPGQIDAEPEVAGRRKTERTGFLPITTNWFDRVFVGIYLFVALELFWMRFLEQSIPLTVCHVLAIGLGVLIVWRG</sequence>
<keyword evidence="1" id="KW-1133">Transmembrane helix</keyword>
<keyword evidence="1" id="KW-0472">Membrane</keyword>
<dbReference type="EMBL" id="FMTM01000004">
    <property type="protein sequence ID" value="SCW62175.1"/>
    <property type="molecule type" value="Genomic_DNA"/>
</dbReference>
<evidence type="ECO:0000313" key="3">
    <source>
        <dbReference type="Proteomes" id="UP000199542"/>
    </source>
</evidence>
<gene>
    <name evidence="2" type="ORF">SAMN02927900_03220</name>
</gene>
<feature type="transmembrane region" description="Helical" evidence="1">
    <location>
        <begin position="59"/>
        <end position="78"/>
    </location>
</feature>
<protein>
    <submittedName>
        <fullName evidence="2">Predicted small integral membrane protein</fullName>
    </submittedName>
</protein>
<dbReference type="Pfam" id="PF09928">
    <property type="entry name" value="DUF2160"/>
    <property type="match status" value="1"/>
</dbReference>
<dbReference type="Proteomes" id="UP000199542">
    <property type="component" value="Unassembled WGS sequence"/>
</dbReference>
<evidence type="ECO:0000256" key="1">
    <source>
        <dbReference type="SAM" id="Phobius"/>
    </source>
</evidence>
<organism evidence="2 3">
    <name type="scientific">Rhizobium mongolense subsp. loessense</name>
    <dbReference type="NCBI Taxonomy" id="158890"/>
    <lineage>
        <taxon>Bacteria</taxon>
        <taxon>Pseudomonadati</taxon>
        <taxon>Pseudomonadota</taxon>
        <taxon>Alphaproteobacteria</taxon>
        <taxon>Hyphomicrobiales</taxon>
        <taxon>Rhizobiaceae</taxon>
        <taxon>Rhizobium/Agrobacterium group</taxon>
        <taxon>Rhizobium</taxon>
    </lineage>
</organism>
<name>A0A1G4S0F8_9HYPH</name>